<dbReference type="EMBL" id="CAMXCT030000979">
    <property type="protein sequence ID" value="CAL4772624.1"/>
    <property type="molecule type" value="Genomic_DNA"/>
</dbReference>
<sequence>MATSAIAPRRPRRLSPGCLLFPVLLCLTWLVARAQQRQNSFVQGVSWQWHGPTKGHLRERSGQNCQALSGKQPDVDGEARKLTSNLKQATSAQKLREILDEAVDDPIFNFIHASAAYTQLVTLKRRRCLQQEDWDSPVLLRLHSRVEDMVLQGQLGARETANVFWSLAQLSERSGCWLQSSLW</sequence>
<organism evidence="2">
    <name type="scientific">Cladocopium goreaui</name>
    <dbReference type="NCBI Taxonomy" id="2562237"/>
    <lineage>
        <taxon>Eukaryota</taxon>
        <taxon>Sar</taxon>
        <taxon>Alveolata</taxon>
        <taxon>Dinophyceae</taxon>
        <taxon>Suessiales</taxon>
        <taxon>Symbiodiniaceae</taxon>
        <taxon>Cladocopium</taxon>
    </lineage>
</organism>
<protein>
    <submittedName>
        <fullName evidence="2">Uncharacterized protein</fullName>
    </submittedName>
</protein>
<dbReference type="AlphaFoldDB" id="A0A9P1FT04"/>
<evidence type="ECO:0000313" key="3">
    <source>
        <dbReference type="EMBL" id="CAL4772624.1"/>
    </source>
</evidence>
<evidence type="ECO:0000313" key="4">
    <source>
        <dbReference type="Proteomes" id="UP001152797"/>
    </source>
</evidence>
<dbReference type="EMBL" id="CAMXCT020000979">
    <property type="protein sequence ID" value="CAL1138687.1"/>
    <property type="molecule type" value="Genomic_DNA"/>
</dbReference>
<keyword evidence="4" id="KW-1185">Reference proteome</keyword>
<dbReference type="Proteomes" id="UP001152797">
    <property type="component" value="Unassembled WGS sequence"/>
</dbReference>
<feature type="chain" id="PRO_5043272320" evidence="1">
    <location>
        <begin position="35"/>
        <end position="183"/>
    </location>
</feature>
<gene>
    <name evidence="2" type="ORF">C1SCF055_LOCUS12776</name>
</gene>
<evidence type="ECO:0000313" key="2">
    <source>
        <dbReference type="EMBL" id="CAI3985312.1"/>
    </source>
</evidence>
<name>A0A9P1FT04_9DINO</name>
<reference evidence="3 4" key="2">
    <citation type="submission" date="2024-05" db="EMBL/GenBank/DDBJ databases">
        <authorList>
            <person name="Chen Y."/>
            <person name="Shah S."/>
            <person name="Dougan E. K."/>
            <person name="Thang M."/>
            <person name="Chan C."/>
        </authorList>
    </citation>
    <scope>NUCLEOTIDE SEQUENCE [LARGE SCALE GENOMIC DNA]</scope>
</reference>
<dbReference type="EMBL" id="CAMXCT010000979">
    <property type="protein sequence ID" value="CAI3985312.1"/>
    <property type="molecule type" value="Genomic_DNA"/>
</dbReference>
<comment type="caution">
    <text evidence="2">The sequence shown here is derived from an EMBL/GenBank/DDBJ whole genome shotgun (WGS) entry which is preliminary data.</text>
</comment>
<feature type="signal peptide" evidence="1">
    <location>
        <begin position="1"/>
        <end position="34"/>
    </location>
</feature>
<keyword evidence="1" id="KW-0732">Signal</keyword>
<reference evidence="2" key="1">
    <citation type="submission" date="2022-10" db="EMBL/GenBank/DDBJ databases">
        <authorList>
            <person name="Chen Y."/>
            <person name="Dougan E. K."/>
            <person name="Chan C."/>
            <person name="Rhodes N."/>
            <person name="Thang M."/>
        </authorList>
    </citation>
    <scope>NUCLEOTIDE SEQUENCE</scope>
</reference>
<evidence type="ECO:0000256" key="1">
    <source>
        <dbReference type="SAM" id="SignalP"/>
    </source>
</evidence>
<proteinExistence type="predicted"/>
<accession>A0A9P1FT04</accession>